<name>A0A371GJI6_MUCPR</name>
<comment type="caution">
    <text evidence="2">The sequence shown here is derived from an EMBL/GenBank/DDBJ whole genome shotgun (WGS) entry which is preliminary data.</text>
</comment>
<dbReference type="Proteomes" id="UP000257109">
    <property type="component" value="Unassembled WGS sequence"/>
</dbReference>
<feature type="non-terminal residue" evidence="2">
    <location>
        <position position="1"/>
    </location>
</feature>
<dbReference type="Pfam" id="PF07727">
    <property type="entry name" value="RVT_2"/>
    <property type="match status" value="1"/>
</dbReference>
<protein>
    <recommendedName>
        <fullName evidence="1">Reverse transcriptase Ty1/copia-type domain-containing protein</fullName>
    </recommendedName>
</protein>
<dbReference type="InterPro" id="IPR013103">
    <property type="entry name" value="RVT_2"/>
</dbReference>
<dbReference type="AlphaFoldDB" id="A0A371GJI6"/>
<evidence type="ECO:0000313" key="3">
    <source>
        <dbReference type="Proteomes" id="UP000257109"/>
    </source>
</evidence>
<organism evidence="2 3">
    <name type="scientific">Mucuna pruriens</name>
    <name type="common">Velvet bean</name>
    <name type="synonym">Dolichos pruriens</name>
    <dbReference type="NCBI Taxonomy" id="157652"/>
    <lineage>
        <taxon>Eukaryota</taxon>
        <taxon>Viridiplantae</taxon>
        <taxon>Streptophyta</taxon>
        <taxon>Embryophyta</taxon>
        <taxon>Tracheophyta</taxon>
        <taxon>Spermatophyta</taxon>
        <taxon>Magnoliopsida</taxon>
        <taxon>eudicotyledons</taxon>
        <taxon>Gunneridae</taxon>
        <taxon>Pentapetalae</taxon>
        <taxon>rosids</taxon>
        <taxon>fabids</taxon>
        <taxon>Fabales</taxon>
        <taxon>Fabaceae</taxon>
        <taxon>Papilionoideae</taxon>
        <taxon>50 kb inversion clade</taxon>
        <taxon>NPAAA clade</taxon>
        <taxon>indigoferoid/millettioid clade</taxon>
        <taxon>Phaseoleae</taxon>
        <taxon>Mucuna</taxon>
    </lineage>
</organism>
<dbReference type="STRING" id="157652.A0A371GJI6"/>
<proteinExistence type="predicted"/>
<feature type="domain" description="Reverse transcriptase Ty1/copia-type" evidence="1">
    <location>
        <begin position="4"/>
        <end position="107"/>
    </location>
</feature>
<evidence type="ECO:0000313" key="2">
    <source>
        <dbReference type="EMBL" id="RDX90729.1"/>
    </source>
</evidence>
<sequence length="228" mass="26544">MLYDFVENIIERCIYMKVNGSRFVILVLYVDDILLATNDVAMLHDVKKFLCNNCEMKDMGKAYYVIGIEIFRDRSQGLLRLSKKGYINKLLERLIMDKCSVGIVPIHKGDKECPRNDLEREKVKYILYVLMVGSLMKKIIGKLKKEDLRYLQGTKDYIFTYRRSNNLEVIGYSNSNYVGCMDSRKSIFGYIFLLDGWAISWMSAKSFVIVTSTMEVEFVTCFEAIIQE</sequence>
<dbReference type="PANTHER" id="PTHR11439:SF467">
    <property type="entry name" value="INTEGRASE CATALYTIC DOMAIN-CONTAINING PROTEIN"/>
    <property type="match status" value="1"/>
</dbReference>
<dbReference type="EMBL" id="QJKJ01005305">
    <property type="protein sequence ID" value="RDX90729.1"/>
    <property type="molecule type" value="Genomic_DNA"/>
</dbReference>
<keyword evidence="3" id="KW-1185">Reference proteome</keyword>
<evidence type="ECO:0000259" key="1">
    <source>
        <dbReference type="Pfam" id="PF07727"/>
    </source>
</evidence>
<gene>
    <name evidence="2" type="ORF">CR513_27381</name>
</gene>
<dbReference type="OrthoDB" id="1645289at2759"/>
<dbReference type="PANTHER" id="PTHR11439">
    <property type="entry name" value="GAG-POL-RELATED RETROTRANSPOSON"/>
    <property type="match status" value="1"/>
</dbReference>
<accession>A0A371GJI6</accession>
<reference evidence="2" key="1">
    <citation type="submission" date="2018-05" db="EMBL/GenBank/DDBJ databases">
        <title>Draft genome of Mucuna pruriens seed.</title>
        <authorList>
            <person name="Nnadi N.E."/>
            <person name="Vos R."/>
            <person name="Hasami M.H."/>
            <person name="Devisetty U.K."/>
            <person name="Aguiy J.C."/>
        </authorList>
    </citation>
    <scope>NUCLEOTIDE SEQUENCE [LARGE SCALE GENOMIC DNA]</scope>
    <source>
        <strain evidence="2">JCA_2017</strain>
    </source>
</reference>